<feature type="region of interest" description="Disordered" evidence="1">
    <location>
        <begin position="134"/>
        <end position="188"/>
    </location>
</feature>
<gene>
    <name evidence="2" type="ORF">NKR23_g7511</name>
</gene>
<feature type="compositionally biased region" description="Polar residues" evidence="1">
    <location>
        <begin position="1"/>
        <end position="12"/>
    </location>
</feature>
<evidence type="ECO:0000313" key="2">
    <source>
        <dbReference type="EMBL" id="KAJ9141960.1"/>
    </source>
</evidence>
<evidence type="ECO:0000313" key="3">
    <source>
        <dbReference type="Proteomes" id="UP001174694"/>
    </source>
</evidence>
<protein>
    <recommendedName>
        <fullName evidence="4">Carboxylesterase family protein</fullName>
    </recommendedName>
</protein>
<dbReference type="AlphaFoldDB" id="A0AA38VDD3"/>
<sequence length="615" mass="65760">MAPLTRSRTSQLPGIHEDSDAGSVPTAEVSPVSDLTVELKKFHLHERPKNASVENDVENASPNRARRLQARPSIDPDTFSATGAPQGQEGKVNDTKPEDSQSRVPGREPEPFEDPVKYNSLEIAAGNLLHPLEQIANHEAATPIEVNTSSEQESAATEQQRMAPVELTDKPAVKPETSDVEVTATHDAPIVRQAVRSAADSSDDSYVEIITHRPPVQPLPRIEDSFEALDQFEEQVEAVTAAAQLHRVFSPDGGKAAAGNTGHATTKSGANKSSSTAKKTMSKQGSVRSSLGPGRTSSVRRTAASTSSADGEKAMAKAPNKKPVPRPASLAPPKPLAKATRPPILPTFELPGEAVARKLKEQRQARLSMQPEQMTAAVGAPQRSKSVRSSKAPTIPTFELPGEAISRRKREEHAAKLKAQEEAERQRREFKAKPIRASLGPSTLVRETVTSRARTAAKTMGAASQGEAGSSHTTKRQSIAPGTFSRPSLFGTPLPSSGPPSRGRGSELGSPSAAQVSRATSSSTGSTCGKARSAVSAEDAHQQKLRGKEILKRDNILKEEREREKREREMAAKIARQEAAERSRALSREWAEKQRLKKTKLSGTAAAVAVTGASA</sequence>
<feature type="compositionally biased region" description="Low complexity" evidence="1">
    <location>
        <begin position="295"/>
        <end position="309"/>
    </location>
</feature>
<keyword evidence="3" id="KW-1185">Reference proteome</keyword>
<feature type="compositionally biased region" description="Polar residues" evidence="1">
    <location>
        <begin position="513"/>
        <end position="527"/>
    </location>
</feature>
<feature type="region of interest" description="Disordered" evidence="1">
    <location>
        <begin position="251"/>
        <end position="547"/>
    </location>
</feature>
<name>A0AA38VDD3_9PEZI</name>
<feature type="compositionally biased region" description="Basic and acidic residues" evidence="1">
    <location>
        <begin position="538"/>
        <end position="547"/>
    </location>
</feature>
<proteinExistence type="predicted"/>
<comment type="caution">
    <text evidence="2">The sequence shown here is derived from an EMBL/GenBank/DDBJ whole genome shotgun (WGS) entry which is preliminary data.</text>
</comment>
<organism evidence="2 3">
    <name type="scientific">Pleurostoma richardsiae</name>
    <dbReference type="NCBI Taxonomy" id="41990"/>
    <lineage>
        <taxon>Eukaryota</taxon>
        <taxon>Fungi</taxon>
        <taxon>Dikarya</taxon>
        <taxon>Ascomycota</taxon>
        <taxon>Pezizomycotina</taxon>
        <taxon>Sordariomycetes</taxon>
        <taxon>Sordariomycetidae</taxon>
        <taxon>Calosphaeriales</taxon>
        <taxon>Pleurostomataceae</taxon>
        <taxon>Pleurostoma</taxon>
    </lineage>
</organism>
<feature type="compositionally biased region" description="Basic and acidic residues" evidence="1">
    <location>
        <begin position="91"/>
        <end position="116"/>
    </location>
</feature>
<dbReference type="EMBL" id="JANBVO010000024">
    <property type="protein sequence ID" value="KAJ9141960.1"/>
    <property type="molecule type" value="Genomic_DNA"/>
</dbReference>
<feature type="compositionally biased region" description="Basic and acidic residues" evidence="1">
    <location>
        <begin position="405"/>
        <end position="432"/>
    </location>
</feature>
<evidence type="ECO:0008006" key="4">
    <source>
        <dbReference type="Google" id="ProtNLM"/>
    </source>
</evidence>
<feature type="compositionally biased region" description="Polar residues" evidence="1">
    <location>
        <begin position="145"/>
        <end position="160"/>
    </location>
</feature>
<accession>A0AA38VDD3</accession>
<dbReference type="Proteomes" id="UP001174694">
    <property type="component" value="Unassembled WGS sequence"/>
</dbReference>
<feature type="compositionally biased region" description="Polar residues" evidence="1">
    <location>
        <begin position="383"/>
        <end position="392"/>
    </location>
</feature>
<feature type="compositionally biased region" description="Basic and acidic residues" evidence="1">
    <location>
        <begin position="167"/>
        <end position="177"/>
    </location>
</feature>
<evidence type="ECO:0000256" key="1">
    <source>
        <dbReference type="SAM" id="MobiDB-lite"/>
    </source>
</evidence>
<feature type="compositionally biased region" description="Basic and acidic residues" evidence="1">
    <location>
        <begin position="355"/>
        <end position="364"/>
    </location>
</feature>
<feature type="compositionally biased region" description="Low complexity" evidence="1">
    <location>
        <begin position="264"/>
        <end position="283"/>
    </location>
</feature>
<feature type="region of interest" description="Disordered" evidence="1">
    <location>
        <begin position="1"/>
        <end position="118"/>
    </location>
</feature>
<feature type="compositionally biased region" description="Low complexity" evidence="1">
    <location>
        <begin position="487"/>
        <end position="512"/>
    </location>
</feature>
<reference evidence="2" key="1">
    <citation type="submission" date="2022-07" db="EMBL/GenBank/DDBJ databases">
        <title>Fungi with potential for degradation of polypropylene.</title>
        <authorList>
            <person name="Gostincar C."/>
        </authorList>
    </citation>
    <scope>NUCLEOTIDE SEQUENCE</scope>
    <source>
        <strain evidence="2">EXF-13308</strain>
    </source>
</reference>
<feature type="compositionally biased region" description="Basic and acidic residues" evidence="1">
    <location>
        <begin position="37"/>
        <end position="49"/>
    </location>
</feature>